<evidence type="ECO:0000313" key="2">
    <source>
        <dbReference type="Proteomes" id="UP000199435"/>
    </source>
</evidence>
<dbReference type="AlphaFoldDB" id="A0A1C3X4E8"/>
<dbReference type="Proteomes" id="UP000199435">
    <property type="component" value="Unassembled WGS sequence"/>
</dbReference>
<proteinExistence type="predicted"/>
<protein>
    <submittedName>
        <fullName evidence="1">Uncharacterized protein</fullName>
    </submittedName>
</protein>
<dbReference type="OrthoDB" id="8372705at2"/>
<evidence type="ECO:0000313" key="1">
    <source>
        <dbReference type="EMBL" id="SCB47152.1"/>
    </source>
</evidence>
<keyword evidence="2" id="KW-1185">Reference proteome</keyword>
<organism evidence="1 2">
    <name type="scientific">Rhizobium miluonense</name>
    <dbReference type="NCBI Taxonomy" id="411945"/>
    <lineage>
        <taxon>Bacteria</taxon>
        <taxon>Pseudomonadati</taxon>
        <taxon>Pseudomonadota</taxon>
        <taxon>Alphaproteobacteria</taxon>
        <taxon>Hyphomicrobiales</taxon>
        <taxon>Rhizobiaceae</taxon>
        <taxon>Rhizobium/Agrobacterium group</taxon>
        <taxon>Rhizobium</taxon>
    </lineage>
</organism>
<reference evidence="2" key="1">
    <citation type="submission" date="2016-08" db="EMBL/GenBank/DDBJ databases">
        <authorList>
            <person name="Varghese N."/>
            <person name="Submissions Spin"/>
        </authorList>
    </citation>
    <scope>NUCLEOTIDE SEQUENCE [LARGE SCALE GENOMIC DNA]</scope>
    <source>
        <strain evidence="2">HAMBI 2971</strain>
    </source>
</reference>
<dbReference type="EMBL" id="FMAH01000057">
    <property type="protein sequence ID" value="SCB47152.1"/>
    <property type="molecule type" value="Genomic_DNA"/>
</dbReference>
<dbReference type="RefSeq" id="WP_092855733.1">
    <property type="nucleotide sequence ID" value="NZ_FMAH01000057.1"/>
</dbReference>
<sequence length="100" mass="10997">MELSTEELEGRFSELTVSTRRALVDRLRATIADLAYDLAVDGLSDLIPPMLVINDALGSLMDEISEADTSYSDEIILATVRLIRTSRALLTEGVSMQTIH</sequence>
<name>A0A1C3X4E8_9HYPH</name>
<gene>
    <name evidence="1" type="ORF">GA0061102_105725</name>
</gene>
<accession>A0A1C3X4E8</accession>